<keyword evidence="2" id="KW-1185">Reference proteome</keyword>
<evidence type="ECO:0000313" key="1">
    <source>
        <dbReference type="EMBL" id="NYJ76352.1"/>
    </source>
</evidence>
<proteinExistence type="predicted"/>
<dbReference type="RefSeq" id="WP_179483416.1">
    <property type="nucleotide sequence ID" value="NZ_JACCFW010000001.1"/>
</dbReference>
<gene>
    <name evidence="1" type="ORF">HNR15_003315</name>
</gene>
<dbReference type="AlphaFoldDB" id="A0A853DFR1"/>
<reference evidence="1 2" key="1">
    <citation type="submission" date="2020-07" db="EMBL/GenBank/DDBJ databases">
        <title>Sequencing the genomes of 1000 actinobacteria strains.</title>
        <authorList>
            <person name="Klenk H.-P."/>
        </authorList>
    </citation>
    <scope>NUCLEOTIDE SEQUENCE [LARGE SCALE GENOMIC DNA]</scope>
    <source>
        <strain evidence="1 2">DSM 29531</strain>
    </source>
</reference>
<name>A0A853DFR1_9MICO</name>
<organism evidence="1 2">
    <name type="scientific">Allobranchiibius huperziae</name>
    <dbReference type="NCBI Taxonomy" id="1874116"/>
    <lineage>
        <taxon>Bacteria</taxon>
        <taxon>Bacillati</taxon>
        <taxon>Actinomycetota</taxon>
        <taxon>Actinomycetes</taxon>
        <taxon>Micrococcales</taxon>
        <taxon>Dermacoccaceae</taxon>
        <taxon>Allobranchiibius</taxon>
    </lineage>
</organism>
<dbReference type="Proteomes" id="UP000571817">
    <property type="component" value="Unassembled WGS sequence"/>
</dbReference>
<sequence length="248" mass="26348">MNVLILLTAAVTPDPAFLAGDASFRMTLADPQVRAGQYRAAVDHWSGVAHAVGGRVAVVETSGADRGDVTRRTDVGYVSYSLPAGLASGGKGAIEAAAIDHALDTLDPAPDTVLVKVTGRLLVENAARVIGPVGDATVQVRRSLDRAFADTRFVVTTVGTWREHLSGMSAEVDDDRARWLERVAAQRLIVGEYAGTLTVQRFPDPPRFVGASGTTGVRYDGWRARVVPPVVQRKAEGAVRRLLGGRLV</sequence>
<dbReference type="EMBL" id="JACCFW010000001">
    <property type="protein sequence ID" value="NYJ76352.1"/>
    <property type="molecule type" value="Genomic_DNA"/>
</dbReference>
<evidence type="ECO:0000313" key="2">
    <source>
        <dbReference type="Proteomes" id="UP000571817"/>
    </source>
</evidence>
<accession>A0A853DFR1</accession>
<protein>
    <submittedName>
        <fullName evidence="1">Uncharacterized protein</fullName>
    </submittedName>
</protein>
<comment type="caution">
    <text evidence="1">The sequence shown here is derived from an EMBL/GenBank/DDBJ whole genome shotgun (WGS) entry which is preliminary data.</text>
</comment>